<evidence type="ECO:0000313" key="9">
    <source>
        <dbReference type="Proteomes" id="UP000765845"/>
    </source>
</evidence>
<dbReference type="InterPro" id="IPR050482">
    <property type="entry name" value="Sensor_HK_TwoCompSys"/>
</dbReference>
<dbReference type="Gene3D" id="3.30.565.10">
    <property type="entry name" value="Histidine kinase-like ATPase, C-terminal domain"/>
    <property type="match status" value="1"/>
</dbReference>
<feature type="transmembrane region" description="Helical" evidence="6">
    <location>
        <begin position="175"/>
        <end position="195"/>
    </location>
</feature>
<evidence type="ECO:0000259" key="7">
    <source>
        <dbReference type="PROSITE" id="PS50106"/>
    </source>
</evidence>
<dbReference type="InterPro" id="IPR001478">
    <property type="entry name" value="PDZ"/>
</dbReference>
<dbReference type="PANTHER" id="PTHR24421:SF10">
    <property type="entry name" value="NITRATE_NITRITE SENSOR PROTEIN NARQ"/>
    <property type="match status" value="1"/>
</dbReference>
<evidence type="ECO:0000313" key="8">
    <source>
        <dbReference type="EMBL" id="NKI18790.1"/>
    </source>
</evidence>
<organism evidence="8 9">
    <name type="scientific">Spongiibacter thalassae</name>
    <dbReference type="NCBI Taxonomy" id="2721624"/>
    <lineage>
        <taxon>Bacteria</taxon>
        <taxon>Pseudomonadati</taxon>
        <taxon>Pseudomonadota</taxon>
        <taxon>Gammaproteobacteria</taxon>
        <taxon>Cellvibrionales</taxon>
        <taxon>Spongiibacteraceae</taxon>
        <taxon>Spongiibacter</taxon>
    </lineage>
</organism>
<comment type="catalytic activity">
    <reaction evidence="1">
        <text>ATP + protein L-histidine = ADP + protein N-phospho-L-histidine.</text>
        <dbReference type="EC" id="2.7.13.3"/>
    </reaction>
</comment>
<reference evidence="8 9" key="1">
    <citation type="submission" date="2020-04" db="EMBL/GenBank/DDBJ databases">
        <authorList>
            <person name="Yoon J."/>
        </authorList>
    </citation>
    <scope>NUCLEOTIDE SEQUENCE [LARGE SCALE GENOMIC DNA]</scope>
    <source>
        <strain evidence="8 9">KMU-166</strain>
    </source>
</reference>
<sequence>MDKLVKHSVKHRIRFSGHTNTVLAPMNILAAIAIVAIAAMIVITSLLHRSPWLGVEFVPPDDGPGLIIAKVFADSPAAHSGLSPGDIVLAVHTAPLQRSQPAALPNDTITLQAHDVIDDPALLNRYDEYRRFFTKQAVLFQAFKSGPVTLQLLDGRHIQVTALTKRPVLALPWSYWYQLICAMIALLTAALVVAFQHRQAAARYYALTGLGISTVIFTNSYFSSRELALHPELFVAFSKINWLGVCTLGWGMIGTLWYYPRRISALPFGPLLSIPFVLAFTVDFFEIPASLDVGQRYPLYAGFIAAASLAIYQWRRCRHDPLSRAAMRWFFISWFSGTGAFIVLVLLPLTYDIGWQLDYTLAIGLLPVLQLGIALGIMRYRLFDMDRLSMMIWLWFIGGLLVVILDSILVTLINLTAPVAMSLALLVVGWLYFPLRQLLWRRLGWNAVKVDFQQLFPKLIKSILAASNPQQVKTLWLELLQELYQPLSIKETPGAVSQPERIDHGLRMRIPGFDAAPAFEIYGADRGTRLMGPDDEEFAASLWQLFKEIQEFRAAFEQGVLTERARVARDLHDDIASDLLGLIYQAPDLDTRRQAQRVFDELRVIIQGMESSNLSFSESLSNLRAETEERCRSAGIDSQWRVDDSADILLPSRSIVNLRRAFKEAISNVIKHSQSSTVAVSIFCQEADCPTLVMEIRDNGVGMEKEVKRTRGIANISERLAELGGTARWCKTAHSDSGTTLQLRIPLSPQPPLRRAS</sequence>
<keyword evidence="9" id="KW-1185">Reference proteome</keyword>
<dbReference type="Proteomes" id="UP000765845">
    <property type="component" value="Unassembled WGS sequence"/>
</dbReference>
<feature type="transmembrane region" description="Helical" evidence="6">
    <location>
        <begin position="415"/>
        <end position="433"/>
    </location>
</feature>
<keyword evidence="6" id="KW-0472">Membrane</keyword>
<keyword evidence="4" id="KW-0418">Kinase</keyword>
<dbReference type="Pfam" id="PF02518">
    <property type="entry name" value="HATPase_c"/>
    <property type="match status" value="1"/>
</dbReference>
<feature type="transmembrane region" description="Helical" evidence="6">
    <location>
        <begin position="242"/>
        <end position="259"/>
    </location>
</feature>
<evidence type="ECO:0000256" key="3">
    <source>
        <dbReference type="ARBA" id="ARBA00022679"/>
    </source>
</evidence>
<dbReference type="Gene3D" id="2.30.42.10">
    <property type="match status" value="1"/>
</dbReference>
<accession>A0ABX1GHW1</accession>
<evidence type="ECO:0000256" key="5">
    <source>
        <dbReference type="ARBA" id="ARBA00023012"/>
    </source>
</evidence>
<feature type="transmembrane region" description="Helical" evidence="6">
    <location>
        <begin position="390"/>
        <end position="409"/>
    </location>
</feature>
<dbReference type="SUPFAM" id="SSF55874">
    <property type="entry name" value="ATPase domain of HSP90 chaperone/DNA topoisomerase II/histidine kinase"/>
    <property type="match status" value="1"/>
</dbReference>
<name>A0ABX1GHW1_9GAMM</name>
<keyword evidence="5" id="KW-0902">Two-component regulatory system</keyword>
<keyword evidence="6" id="KW-1133">Transmembrane helix</keyword>
<evidence type="ECO:0000256" key="4">
    <source>
        <dbReference type="ARBA" id="ARBA00022777"/>
    </source>
</evidence>
<dbReference type="InterPro" id="IPR003594">
    <property type="entry name" value="HATPase_dom"/>
</dbReference>
<dbReference type="EMBL" id="JAAWWK010000006">
    <property type="protein sequence ID" value="NKI18790.1"/>
    <property type="molecule type" value="Genomic_DNA"/>
</dbReference>
<evidence type="ECO:0000256" key="6">
    <source>
        <dbReference type="SAM" id="Phobius"/>
    </source>
</evidence>
<dbReference type="SUPFAM" id="SSF50156">
    <property type="entry name" value="PDZ domain-like"/>
    <property type="match status" value="1"/>
</dbReference>
<dbReference type="InterPro" id="IPR036034">
    <property type="entry name" value="PDZ_sf"/>
</dbReference>
<proteinExistence type="predicted"/>
<feature type="transmembrane region" description="Helical" evidence="6">
    <location>
        <begin position="359"/>
        <end position="378"/>
    </location>
</feature>
<feature type="transmembrane region" description="Helical" evidence="6">
    <location>
        <begin position="21"/>
        <end position="47"/>
    </location>
</feature>
<keyword evidence="3" id="KW-0808">Transferase</keyword>
<comment type="caution">
    <text evidence="8">The sequence shown here is derived from an EMBL/GenBank/DDBJ whole genome shotgun (WGS) entry which is preliminary data.</text>
</comment>
<dbReference type="PANTHER" id="PTHR24421">
    <property type="entry name" value="NITRATE/NITRITE SENSOR PROTEIN NARX-RELATED"/>
    <property type="match status" value="1"/>
</dbReference>
<protein>
    <recommendedName>
        <fullName evidence="2">histidine kinase</fullName>
        <ecNumber evidence="2">2.7.13.3</ecNumber>
    </recommendedName>
</protein>
<feature type="transmembrane region" description="Helical" evidence="6">
    <location>
        <begin position="326"/>
        <end position="347"/>
    </location>
</feature>
<feature type="transmembrane region" description="Helical" evidence="6">
    <location>
        <begin position="297"/>
        <end position="314"/>
    </location>
</feature>
<dbReference type="CDD" id="cd16917">
    <property type="entry name" value="HATPase_UhpB-NarQ-NarX-like"/>
    <property type="match status" value="1"/>
</dbReference>
<evidence type="ECO:0000256" key="2">
    <source>
        <dbReference type="ARBA" id="ARBA00012438"/>
    </source>
</evidence>
<dbReference type="InterPro" id="IPR036890">
    <property type="entry name" value="HATPase_C_sf"/>
</dbReference>
<keyword evidence="6" id="KW-0812">Transmembrane</keyword>
<feature type="transmembrane region" description="Helical" evidence="6">
    <location>
        <begin position="271"/>
        <end position="291"/>
    </location>
</feature>
<gene>
    <name evidence="8" type="ORF">HCU74_15385</name>
</gene>
<dbReference type="RefSeq" id="WP_168451319.1">
    <property type="nucleotide sequence ID" value="NZ_JAAWWK010000006.1"/>
</dbReference>
<evidence type="ECO:0000256" key="1">
    <source>
        <dbReference type="ARBA" id="ARBA00000085"/>
    </source>
</evidence>
<feature type="domain" description="PDZ" evidence="7">
    <location>
        <begin position="40"/>
        <end position="97"/>
    </location>
</feature>
<dbReference type="PROSITE" id="PS50106">
    <property type="entry name" value="PDZ"/>
    <property type="match status" value="1"/>
</dbReference>
<dbReference type="EC" id="2.7.13.3" evidence="2"/>
<feature type="transmembrane region" description="Helical" evidence="6">
    <location>
        <begin position="202"/>
        <end position="222"/>
    </location>
</feature>